<feature type="compositionally biased region" description="Low complexity" evidence="1">
    <location>
        <begin position="378"/>
        <end position="391"/>
    </location>
</feature>
<keyword evidence="3" id="KW-1185">Reference proteome</keyword>
<evidence type="ECO:0000313" key="2">
    <source>
        <dbReference type="EMBL" id="KUI59348.1"/>
    </source>
</evidence>
<dbReference type="Proteomes" id="UP000078576">
    <property type="component" value="Unassembled WGS sequence"/>
</dbReference>
<feature type="compositionally biased region" description="Basic and acidic residues" evidence="1">
    <location>
        <begin position="328"/>
        <end position="342"/>
    </location>
</feature>
<feature type="region of interest" description="Disordered" evidence="1">
    <location>
        <begin position="1"/>
        <end position="78"/>
    </location>
</feature>
<feature type="compositionally biased region" description="Polar residues" evidence="1">
    <location>
        <begin position="232"/>
        <end position="245"/>
    </location>
</feature>
<dbReference type="OrthoDB" id="5423493at2759"/>
<feature type="compositionally biased region" description="Low complexity" evidence="1">
    <location>
        <begin position="512"/>
        <end position="524"/>
    </location>
</feature>
<feature type="compositionally biased region" description="Acidic residues" evidence="1">
    <location>
        <begin position="282"/>
        <end position="291"/>
    </location>
</feature>
<feature type="region of interest" description="Disordered" evidence="1">
    <location>
        <begin position="181"/>
        <end position="248"/>
    </location>
</feature>
<gene>
    <name evidence="2" type="ORF">VP1G_06595</name>
</gene>
<organism evidence="2 3">
    <name type="scientific">Cytospora mali</name>
    <name type="common">Apple Valsa canker fungus</name>
    <name type="synonym">Valsa mali</name>
    <dbReference type="NCBI Taxonomy" id="578113"/>
    <lineage>
        <taxon>Eukaryota</taxon>
        <taxon>Fungi</taxon>
        <taxon>Dikarya</taxon>
        <taxon>Ascomycota</taxon>
        <taxon>Pezizomycotina</taxon>
        <taxon>Sordariomycetes</taxon>
        <taxon>Sordariomycetidae</taxon>
        <taxon>Diaporthales</taxon>
        <taxon>Cytosporaceae</taxon>
        <taxon>Cytospora</taxon>
    </lineage>
</organism>
<accession>A0A194V639</accession>
<feature type="compositionally biased region" description="Polar residues" evidence="1">
    <location>
        <begin position="186"/>
        <end position="197"/>
    </location>
</feature>
<feature type="compositionally biased region" description="Low complexity" evidence="1">
    <location>
        <begin position="67"/>
        <end position="78"/>
    </location>
</feature>
<protein>
    <submittedName>
        <fullName evidence="2">Uncharacterized protein</fullName>
    </submittedName>
</protein>
<sequence>MPRPTRTRAAAAARRAREASSDAAIAPPAKTVVEPIRSDDASDNIYGLSDREMERLKKTRAAPSDLSTTTAGRSTRSRAAVAVASNATDAKALEDSRQRRDAAMSILDNLTSTTNDMPEGSEMVVSPVVEAGRNTHMDASSLLGPRTLAGGGGGNLSGLEINDSEIFGNLDSSFDNTLTYGRDESSSTGQHTGTRSADMSAFNVSVFKRQPRRRRQSSIVGRDDAPIRPSSRGPTTPGLSSNFNLGNFKRRQRQPSILLSSAQKSMSVQRSRAASQASENAVESEGEEESFLPEAEGTPVRPSRGRPSAARLADGEDATETRSRKRKSTESHEVEAAKRQAVEAEGLIHQSIEMDDASSSPPSILDRTPELDDDSILAPPASSSGSEGSPAMWPSLKNLGKKKHAPAASRPRKTPELDDNESDLSEPPSLTHSPNPKAAALGVKNKGKAAQRKESPKISTADLEALLPRRRRKVRRSGEGEEDEEAAGSGQDIYDISSQSRASKKKTAQPLNGSSKANGAASAKQRAVPTRKTRHTYGSRVFDKENTVEGDSIQVSGESSTPVDDSVFEADATTTSMDLGEELKAASKKFKEVDKWELEFEEVVESSSPLPEGR</sequence>
<proteinExistence type="predicted"/>
<dbReference type="STRING" id="694573.A0A194V639"/>
<name>A0A194V639_CYTMA</name>
<feature type="region of interest" description="Disordered" evidence="1">
    <location>
        <begin position="261"/>
        <end position="565"/>
    </location>
</feature>
<reference evidence="3" key="1">
    <citation type="submission" date="2014-12" db="EMBL/GenBank/DDBJ databases">
        <title>Genome Sequence of Valsa Canker Pathogens Uncovers a Specific Adaption of Colonization on Woody Bark.</title>
        <authorList>
            <person name="Yin Z."/>
            <person name="Liu H."/>
            <person name="Gao X."/>
            <person name="Li Z."/>
            <person name="Song N."/>
            <person name="Ke X."/>
            <person name="Dai Q."/>
            <person name="Wu Y."/>
            <person name="Sun Y."/>
            <person name="Xu J.-R."/>
            <person name="Kang Z.K."/>
            <person name="Wang L."/>
            <person name="Huang L."/>
        </authorList>
    </citation>
    <scope>NUCLEOTIDE SEQUENCE [LARGE SCALE GENOMIC DNA]</scope>
    <source>
        <strain evidence="3">SXYL134</strain>
    </source>
</reference>
<feature type="compositionally biased region" description="Polar residues" evidence="1">
    <location>
        <begin position="553"/>
        <end position="563"/>
    </location>
</feature>
<dbReference type="EMBL" id="KN714728">
    <property type="protein sequence ID" value="KUI59348.1"/>
    <property type="molecule type" value="Genomic_DNA"/>
</dbReference>
<feature type="compositionally biased region" description="Low complexity" evidence="1">
    <location>
        <begin position="269"/>
        <end position="281"/>
    </location>
</feature>
<evidence type="ECO:0000256" key="1">
    <source>
        <dbReference type="SAM" id="MobiDB-lite"/>
    </source>
</evidence>
<dbReference type="AlphaFoldDB" id="A0A194V639"/>
<evidence type="ECO:0000313" key="3">
    <source>
        <dbReference type="Proteomes" id="UP000078576"/>
    </source>
</evidence>